<dbReference type="PANTHER" id="PTHR30153">
    <property type="entry name" value="REPLICATIVE DNA HELICASE DNAB"/>
    <property type="match status" value="1"/>
</dbReference>
<evidence type="ECO:0000256" key="2">
    <source>
        <dbReference type="ARBA" id="ARBA00022705"/>
    </source>
</evidence>
<dbReference type="GO" id="GO:0016787">
    <property type="term" value="F:hydrolase activity"/>
    <property type="evidence" value="ECO:0007669"/>
    <property type="project" value="UniProtKB-KW"/>
</dbReference>
<evidence type="ECO:0000256" key="1">
    <source>
        <dbReference type="ARBA" id="ARBA00008428"/>
    </source>
</evidence>
<feature type="domain" description="SF4 helicase" evidence="11">
    <location>
        <begin position="167"/>
        <end position="425"/>
    </location>
</feature>
<evidence type="ECO:0000256" key="6">
    <source>
        <dbReference type="ARBA" id="ARBA00022840"/>
    </source>
</evidence>
<evidence type="ECO:0000259" key="11">
    <source>
        <dbReference type="PROSITE" id="PS51199"/>
    </source>
</evidence>
<comment type="caution">
    <text evidence="12">The sequence shown here is derived from an EMBL/GenBank/DDBJ whole genome shotgun (WGS) entry which is preliminary data.</text>
</comment>
<keyword evidence="6" id="KW-0067">ATP-binding</keyword>
<dbReference type="EC" id="5.6.2.3" evidence="9"/>
<gene>
    <name evidence="12" type="ORF">CIK84_11380</name>
</gene>
<name>A0A2N7RZJ1_9MICC</name>
<keyword evidence="5" id="KW-0347">Helicase</keyword>
<protein>
    <recommendedName>
        <fullName evidence="9">DNA 5'-3' helicase</fullName>
        <ecNumber evidence="9">5.6.2.3</ecNumber>
    </recommendedName>
</protein>
<evidence type="ECO:0000256" key="10">
    <source>
        <dbReference type="ARBA" id="ARBA00048954"/>
    </source>
</evidence>
<evidence type="ECO:0000256" key="4">
    <source>
        <dbReference type="ARBA" id="ARBA00022801"/>
    </source>
</evidence>
<evidence type="ECO:0000256" key="5">
    <source>
        <dbReference type="ARBA" id="ARBA00022806"/>
    </source>
</evidence>
<comment type="similarity">
    <text evidence="1">Belongs to the helicase family. DnaB subfamily.</text>
</comment>
<evidence type="ECO:0000313" key="12">
    <source>
        <dbReference type="EMBL" id="PMQ19305.1"/>
    </source>
</evidence>
<accession>A0A2N7RZJ1</accession>
<comment type="catalytic activity">
    <reaction evidence="10">
        <text>ATP + H2O = ADP + phosphate + H(+)</text>
        <dbReference type="Rhea" id="RHEA:13065"/>
        <dbReference type="ChEBI" id="CHEBI:15377"/>
        <dbReference type="ChEBI" id="CHEBI:15378"/>
        <dbReference type="ChEBI" id="CHEBI:30616"/>
        <dbReference type="ChEBI" id="CHEBI:43474"/>
        <dbReference type="ChEBI" id="CHEBI:456216"/>
        <dbReference type="EC" id="5.6.2.3"/>
    </reaction>
</comment>
<keyword evidence="7" id="KW-0238">DNA-binding</keyword>
<organism evidence="12 13">
    <name type="scientific">Glutamicibacter arilaitensis</name>
    <dbReference type="NCBI Taxonomy" id="256701"/>
    <lineage>
        <taxon>Bacteria</taxon>
        <taxon>Bacillati</taxon>
        <taxon>Actinomycetota</taxon>
        <taxon>Actinomycetes</taxon>
        <taxon>Micrococcales</taxon>
        <taxon>Micrococcaceae</taxon>
        <taxon>Glutamicibacter</taxon>
    </lineage>
</organism>
<dbReference type="GO" id="GO:0005524">
    <property type="term" value="F:ATP binding"/>
    <property type="evidence" value="ECO:0007669"/>
    <property type="project" value="UniProtKB-KW"/>
</dbReference>
<dbReference type="InterPro" id="IPR007694">
    <property type="entry name" value="DNA_helicase_DnaB-like_C"/>
</dbReference>
<dbReference type="InterPro" id="IPR027417">
    <property type="entry name" value="P-loop_NTPase"/>
</dbReference>
<dbReference type="GO" id="GO:0003677">
    <property type="term" value="F:DNA binding"/>
    <property type="evidence" value="ECO:0007669"/>
    <property type="project" value="UniProtKB-KW"/>
</dbReference>
<dbReference type="PANTHER" id="PTHR30153:SF2">
    <property type="entry name" value="REPLICATIVE DNA HELICASE"/>
    <property type="match status" value="1"/>
</dbReference>
<dbReference type="GO" id="GO:0043139">
    <property type="term" value="F:5'-3' DNA helicase activity"/>
    <property type="evidence" value="ECO:0007669"/>
    <property type="project" value="UniProtKB-EC"/>
</dbReference>
<dbReference type="EMBL" id="PNQX01000002">
    <property type="protein sequence ID" value="PMQ19305.1"/>
    <property type="molecule type" value="Genomic_DNA"/>
</dbReference>
<evidence type="ECO:0000256" key="3">
    <source>
        <dbReference type="ARBA" id="ARBA00022741"/>
    </source>
</evidence>
<keyword evidence="2" id="KW-0235">DNA replication</keyword>
<dbReference type="SUPFAM" id="SSF48024">
    <property type="entry name" value="N-terminal domain of DnaB helicase"/>
    <property type="match status" value="1"/>
</dbReference>
<proteinExistence type="inferred from homology"/>
<dbReference type="PROSITE" id="PS51199">
    <property type="entry name" value="SF4_HELICASE"/>
    <property type="match status" value="1"/>
</dbReference>
<dbReference type="Gene3D" id="1.10.860.10">
    <property type="entry name" value="DNAb Helicase, Chain A"/>
    <property type="match status" value="1"/>
</dbReference>
<keyword evidence="3" id="KW-0547">Nucleotide-binding</keyword>
<dbReference type="Proteomes" id="UP000235739">
    <property type="component" value="Unassembled WGS sequence"/>
</dbReference>
<sequence>MGPERNPSMIDIETAELSILGSILLTQGRVLEDLDFAPTDYRHPTFEFIHRTMREMKQSGKPIDPLTVMDTLMKSGQKVDPAILHKAVDVTPTAASVNHYAAIVTDHATMRRLHTAASKVQTMVNDGGDADEIMEQARKEIDGAQSKAKSAPVQFVPDTMETTVNFLDSEITFTPTPWPSLNQIIDGLKPGALYVIGARPSVGKSVVGLQLARGMAEHGSVAFVSLEMSTNDVNIRLMAADLKIDMRKLMRHELDATDWAKIGEWVQKNDLPLAINDNTGSSITDIKRFVRNVHRRKPLAGVVVDYLQLMAQQPGDNRPRHEFVADLSRQLKIMAMELDVPVVALSQLNRGSTAREDQRPKISDLRESGAVEQDADVVILLHREIDSEKRYEIDMLVGKNRNGPTGATSMEFLGYWASIRDKGKS</sequence>
<evidence type="ECO:0000256" key="7">
    <source>
        <dbReference type="ARBA" id="ARBA00023125"/>
    </source>
</evidence>
<dbReference type="AlphaFoldDB" id="A0A2N7RZJ1"/>
<dbReference type="Pfam" id="PF00772">
    <property type="entry name" value="DnaB"/>
    <property type="match status" value="1"/>
</dbReference>
<dbReference type="SUPFAM" id="SSF52540">
    <property type="entry name" value="P-loop containing nucleoside triphosphate hydrolases"/>
    <property type="match status" value="1"/>
</dbReference>
<keyword evidence="4" id="KW-0378">Hydrolase</keyword>
<evidence type="ECO:0000313" key="13">
    <source>
        <dbReference type="Proteomes" id="UP000235739"/>
    </source>
</evidence>
<reference evidence="12 13" key="1">
    <citation type="journal article" date="2017" name="Elife">
        <title>Extensive horizontal gene transfer in cheese-associated bacteria.</title>
        <authorList>
            <person name="Bonham K.S."/>
            <person name="Wolfe B.E."/>
            <person name="Dutton R.J."/>
        </authorList>
    </citation>
    <scope>NUCLEOTIDE SEQUENCE [LARGE SCALE GENOMIC DNA]</scope>
    <source>
        <strain evidence="12 13">JB182</strain>
    </source>
</reference>
<dbReference type="GO" id="GO:0005829">
    <property type="term" value="C:cytosol"/>
    <property type="evidence" value="ECO:0007669"/>
    <property type="project" value="TreeGrafter"/>
</dbReference>
<dbReference type="InterPro" id="IPR016136">
    <property type="entry name" value="DNA_helicase_N/primase_C"/>
</dbReference>
<evidence type="ECO:0000256" key="9">
    <source>
        <dbReference type="ARBA" id="ARBA00044969"/>
    </source>
</evidence>
<dbReference type="InterPro" id="IPR007693">
    <property type="entry name" value="DNA_helicase_DnaB-like_N"/>
</dbReference>
<keyword evidence="8" id="KW-0413">Isomerase</keyword>
<dbReference type="Pfam" id="PF03796">
    <property type="entry name" value="DnaB_C"/>
    <property type="match status" value="1"/>
</dbReference>
<dbReference type="InterPro" id="IPR036185">
    <property type="entry name" value="DNA_heli_DnaB-like_N_sf"/>
</dbReference>
<dbReference type="GO" id="GO:0006260">
    <property type="term" value="P:DNA replication"/>
    <property type="evidence" value="ECO:0007669"/>
    <property type="project" value="UniProtKB-KW"/>
</dbReference>
<dbReference type="Gene3D" id="3.40.50.300">
    <property type="entry name" value="P-loop containing nucleotide triphosphate hydrolases"/>
    <property type="match status" value="1"/>
</dbReference>
<evidence type="ECO:0000256" key="8">
    <source>
        <dbReference type="ARBA" id="ARBA00023235"/>
    </source>
</evidence>